<keyword evidence="11" id="KW-1185">Reference proteome</keyword>
<dbReference type="GO" id="GO:0000139">
    <property type="term" value="C:Golgi membrane"/>
    <property type="evidence" value="ECO:0007669"/>
    <property type="project" value="UniProtKB-SubCell"/>
</dbReference>
<dbReference type="InterPro" id="IPR019352">
    <property type="entry name" value="SPRING1"/>
</dbReference>
<organism evidence="10 11">
    <name type="scientific">Amphibalanus amphitrite</name>
    <name type="common">Striped barnacle</name>
    <name type="synonym">Balanus amphitrite</name>
    <dbReference type="NCBI Taxonomy" id="1232801"/>
    <lineage>
        <taxon>Eukaryota</taxon>
        <taxon>Metazoa</taxon>
        <taxon>Ecdysozoa</taxon>
        <taxon>Arthropoda</taxon>
        <taxon>Crustacea</taxon>
        <taxon>Multicrustacea</taxon>
        <taxon>Cirripedia</taxon>
        <taxon>Thoracica</taxon>
        <taxon>Thoracicalcarea</taxon>
        <taxon>Balanomorpha</taxon>
        <taxon>Balanoidea</taxon>
        <taxon>Balanidae</taxon>
        <taxon>Amphibalaninae</taxon>
        <taxon>Amphibalanus</taxon>
    </lineage>
</organism>
<evidence type="ECO:0000256" key="8">
    <source>
        <dbReference type="ARBA" id="ARBA00023485"/>
    </source>
</evidence>
<sequence>MMLAWVGQKLCRLLRKPPVLAFILLLSLIYCLMSLLDQRLLTLSSSDPDDPSARPPINPSLILESVRPDGNTTDDPGPVALSCRNSVQGIELIADDRGHVCERRHLVSTGCCDTEIPSTRRYQCDSCSEHGCCSVYEHCISCCLHPDKKPLLHTVLGKASQHRYNLVYSSVTDQFELCLTKCRTSSLSVLHQNVYRNARMKFCYGVMAPPLDRTE</sequence>
<keyword evidence="5" id="KW-0472">Membrane</keyword>
<evidence type="ECO:0000256" key="1">
    <source>
        <dbReference type="ARBA" id="ARBA00004194"/>
    </source>
</evidence>
<evidence type="ECO:0000256" key="3">
    <source>
        <dbReference type="ARBA" id="ARBA00022989"/>
    </source>
</evidence>
<reference evidence="10 11" key="1">
    <citation type="submission" date="2019-07" db="EMBL/GenBank/DDBJ databases">
        <title>Draft genome assembly of a fouling barnacle, Amphibalanus amphitrite (Darwin, 1854): The first reference genome for Thecostraca.</title>
        <authorList>
            <person name="Kim W."/>
        </authorList>
    </citation>
    <scope>NUCLEOTIDE SEQUENCE [LARGE SCALE GENOMIC DNA]</scope>
    <source>
        <strain evidence="10">SNU_AA5</strain>
        <tissue evidence="10">Soma without cirri and trophi</tissue>
    </source>
</reference>
<name>A0A6A4WPG1_AMPAM</name>
<evidence type="ECO:0000256" key="4">
    <source>
        <dbReference type="ARBA" id="ARBA00023034"/>
    </source>
</evidence>
<accession>A0A6A4WPG1</accession>
<dbReference type="OrthoDB" id="70142at2759"/>
<evidence type="ECO:0000313" key="11">
    <source>
        <dbReference type="Proteomes" id="UP000440578"/>
    </source>
</evidence>
<dbReference type="GO" id="GO:2000640">
    <property type="term" value="P:positive regulation of SREBP signaling pathway"/>
    <property type="evidence" value="ECO:0007669"/>
    <property type="project" value="InterPro"/>
</dbReference>
<keyword evidence="2" id="KW-0812">Transmembrane</keyword>
<dbReference type="Pfam" id="PF10218">
    <property type="entry name" value="SPRING1"/>
    <property type="match status" value="1"/>
</dbReference>
<proteinExistence type="inferred from homology"/>
<protein>
    <recommendedName>
        <fullName evidence="8">SREBP regulating gene protein</fullName>
    </recommendedName>
</protein>
<keyword evidence="6" id="KW-0325">Glycoprotein</keyword>
<evidence type="ECO:0000256" key="9">
    <source>
        <dbReference type="SAM" id="MobiDB-lite"/>
    </source>
</evidence>
<comment type="subcellular location">
    <subcellularLocation>
        <location evidence="1">Golgi apparatus membrane</location>
        <topology evidence="1">Single-pass membrane protein</topology>
    </subcellularLocation>
</comment>
<dbReference type="Proteomes" id="UP000440578">
    <property type="component" value="Unassembled WGS sequence"/>
</dbReference>
<feature type="region of interest" description="Disordered" evidence="9">
    <location>
        <begin position="46"/>
        <end position="74"/>
    </location>
</feature>
<dbReference type="EMBL" id="VIIS01000526">
    <property type="protein sequence ID" value="KAF0307953.1"/>
    <property type="molecule type" value="Genomic_DNA"/>
</dbReference>
<evidence type="ECO:0000256" key="2">
    <source>
        <dbReference type="ARBA" id="ARBA00022692"/>
    </source>
</evidence>
<gene>
    <name evidence="10" type="ORF">FJT64_020780</name>
</gene>
<dbReference type="PANTHER" id="PTHR13481">
    <property type="entry name" value="SREBP REGULATING GENE PROTEIN"/>
    <property type="match status" value="1"/>
</dbReference>
<evidence type="ECO:0000256" key="6">
    <source>
        <dbReference type="ARBA" id="ARBA00023180"/>
    </source>
</evidence>
<dbReference type="PANTHER" id="PTHR13481:SF0">
    <property type="entry name" value="SREBP REGULATING GENE PROTEIN"/>
    <property type="match status" value="1"/>
</dbReference>
<evidence type="ECO:0000313" key="10">
    <source>
        <dbReference type="EMBL" id="KAF0307953.1"/>
    </source>
</evidence>
<evidence type="ECO:0000256" key="7">
    <source>
        <dbReference type="ARBA" id="ARBA00023461"/>
    </source>
</evidence>
<evidence type="ECO:0000256" key="5">
    <source>
        <dbReference type="ARBA" id="ARBA00023136"/>
    </source>
</evidence>
<keyword evidence="4" id="KW-0333">Golgi apparatus</keyword>
<comment type="caution">
    <text evidence="10">The sequence shown here is derived from an EMBL/GenBank/DDBJ whole genome shotgun (WGS) entry which is preliminary data.</text>
</comment>
<dbReference type="AlphaFoldDB" id="A0A6A4WPG1"/>
<comment type="similarity">
    <text evidence="7">Belongs to the SPRING family.</text>
</comment>
<keyword evidence="3" id="KW-1133">Transmembrane helix</keyword>